<name>A0A9Q0FKM2_9ROSI</name>
<evidence type="ECO:0000256" key="5">
    <source>
        <dbReference type="ARBA" id="ARBA00022692"/>
    </source>
</evidence>
<feature type="transmembrane region" description="Helical" evidence="12">
    <location>
        <begin position="307"/>
        <end position="328"/>
    </location>
</feature>
<keyword evidence="9 12" id="KW-1133">Transmembrane helix</keyword>
<evidence type="ECO:0000256" key="3">
    <source>
        <dbReference type="ARBA" id="ARBA00012191"/>
    </source>
</evidence>
<dbReference type="InterPro" id="IPR050173">
    <property type="entry name" value="ABC_transporter_C-like"/>
</dbReference>
<dbReference type="Pfam" id="PF00664">
    <property type="entry name" value="ABC_membrane"/>
    <property type="match status" value="2"/>
</dbReference>
<comment type="similarity">
    <text evidence="2">Belongs to the ABC transporter superfamily. ABCC family. Conjugate transporter (TC 3.A.1.208) subfamily.</text>
</comment>
<evidence type="ECO:0000256" key="10">
    <source>
        <dbReference type="ARBA" id="ARBA00023136"/>
    </source>
</evidence>
<keyword evidence="16" id="KW-1185">Reference proteome</keyword>
<dbReference type="PROSITE" id="PS00211">
    <property type="entry name" value="ABC_TRANSPORTER_1"/>
    <property type="match status" value="1"/>
</dbReference>
<feature type="transmembrane region" description="Helical" evidence="12">
    <location>
        <begin position="133"/>
        <end position="157"/>
    </location>
</feature>
<evidence type="ECO:0000256" key="4">
    <source>
        <dbReference type="ARBA" id="ARBA00022448"/>
    </source>
</evidence>
<feature type="transmembrane region" description="Helical" evidence="12">
    <location>
        <begin position="104"/>
        <end position="126"/>
    </location>
</feature>
<keyword evidence="10 12" id="KW-0472">Membrane</keyword>
<gene>
    <name evidence="15" type="ORF">Tsubulata_002123</name>
</gene>
<proteinExistence type="inferred from homology"/>
<accession>A0A9Q0FKM2</accession>
<feature type="domain" description="ABC transporter" evidence="13">
    <location>
        <begin position="625"/>
        <end position="847"/>
    </location>
</feature>
<protein>
    <recommendedName>
        <fullName evidence="3">ABC-type xenobiotic transporter</fullName>
        <ecNumber evidence="3">7.6.2.2</ecNumber>
    </recommendedName>
</protein>
<evidence type="ECO:0000259" key="14">
    <source>
        <dbReference type="PROSITE" id="PS50929"/>
    </source>
</evidence>
<dbReference type="Proteomes" id="UP001141552">
    <property type="component" value="Unassembled WGS sequence"/>
</dbReference>
<feature type="transmembrane region" description="Helical" evidence="12">
    <location>
        <begin position="532"/>
        <end position="554"/>
    </location>
</feature>
<feature type="domain" description="ABC transmembrane type-1" evidence="14">
    <location>
        <begin position="309"/>
        <end position="588"/>
    </location>
</feature>
<feature type="transmembrane region" description="Helical" evidence="12">
    <location>
        <begin position="439"/>
        <end position="466"/>
    </location>
</feature>
<feature type="domain" description="ABC transmembrane type-1" evidence="14">
    <location>
        <begin position="894"/>
        <end position="1039"/>
    </location>
</feature>
<comment type="caution">
    <text evidence="15">The sequence shown here is derived from an EMBL/GenBank/DDBJ whole genome shotgun (WGS) entry which is preliminary data.</text>
</comment>
<keyword evidence="5 12" id="KW-0812">Transmembrane</keyword>
<feature type="transmembrane region" description="Helical" evidence="12">
    <location>
        <begin position="70"/>
        <end position="92"/>
    </location>
</feature>
<feature type="transmembrane region" description="Helical" evidence="12">
    <location>
        <begin position="920"/>
        <end position="947"/>
    </location>
</feature>
<dbReference type="CDD" id="cd18580">
    <property type="entry name" value="ABC_6TM_ABCC_D2"/>
    <property type="match status" value="1"/>
</dbReference>
<dbReference type="OrthoDB" id="6500128at2759"/>
<dbReference type="InterPro" id="IPR017871">
    <property type="entry name" value="ABC_transporter-like_CS"/>
</dbReference>
<keyword evidence="7" id="KW-0067">ATP-binding</keyword>
<dbReference type="InterPro" id="IPR003439">
    <property type="entry name" value="ABC_transporter-like_ATP-bd"/>
</dbReference>
<feature type="transmembrane region" description="Helical" evidence="12">
    <location>
        <begin position="1023"/>
        <end position="1043"/>
    </location>
</feature>
<evidence type="ECO:0000256" key="11">
    <source>
        <dbReference type="ARBA" id="ARBA00034018"/>
    </source>
</evidence>
<evidence type="ECO:0000256" key="12">
    <source>
        <dbReference type="SAM" id="Phobius"/>
    </source>
</evidence>
<keyword evidence="4" id="KW-0813">Transport</keyword>
<dbReference type="SUPFAM" id="SSF90123">
    <property type="entry name" value="ABC transporter transmembrane region"/>
    <property type="match status" value="2"/>
</dbReference>
<dbReference type="CDD" id="cd03250">
    <property type="entry name" value="ABCC_MRP_domain1"/>
    <property type="match status" value="1"/>
</dbReference>
<feature type="transmembrane region" description="Helical" evidence="12">
    <location>
        <begin position="30"/>
        <end position="49"/>
    </location>
</feature>
<dbReference type="FunFam" id="1.20.1560.10:FF:000003">
    <property type="entry name" value="ABC transporter C family member 10"/>
    <property type="match status" value="1"/>
</dbReference>
<dbReference type="GO" id="GO:0008559">
    <property type="term" value="F:ABC-type xenobiotic transporter activity"/>
    <property type="evidence" value="ECO:0007669"/>
    <property type="project" value="UniProtKB-EC"/>
</dbReference>
<dbReference type="Pfam" id="PF00005">
    <property type="entry name" value="ABC_tran"/>
    <property type="match status" value="2"/>
</dbReference>
<evidence type="ECO:0000256" key="8">
    <source>
        <dbReference type="ARBA" id="ARBA00022967"/>
    </source>
</evidence>
<dbReference type="CDD" id="cd03244">
    <property type="entry name" value="ABCC_MRP_domain2"/>
    <property type="match status" value="1"/>
</dbReference>
<evidence type="ECO:0000313" key="15">
    <source>
        <dbReference type="EMBL" id="KAJ4832340.1"/>
    </source>
</evidence>
<evidence type="ECO:0000256" key="2">
    <source>
        <dbReference type="ARBA" id="ARBA00009726"/>
    </source>
</evidence>
<keyword evidence="8" id="KW-1278">Translocase</keyword>
<dbReference type="SUPFAM" id="SSF52540">
    <property type="entry name" value="P-loop containing nucleoside triphosphate hydrolases"/>
    <property type="match status" value="2"/>
</dbReference>
<evidence type="ECO:0000256" key="9">
    <source>
        <dbReference type="ARBA" id="ARBA00022989"/>
    </source>
</evidence>
<dbReference type="PROSITE" id="PS50929">
    <property type="entry name" value="ABC_TM1F"/>
    <property type="match status" value="2"/>
</dbReference>
<dbReference type="InterPro" id="IPR027417">
    <property type="entry name" value="P-loop_NTPase"/>
</dbReference>
<dbReference type="Gene3D" id="3.40.50.300">
    <property type="entry name" value="P-loop containing nucleotide triphosphate hydrolases"/>
    <property type="match status" value="3"/>
</dbReference>
<organism evidence="15 16">
    <name type="scientific">Turnera subulata</name>
    <dbReference type="NCBI Taxonomy" id="218843"/>
    <lineage>
        <taxon>Eukaryota</taxon>
        <taxon>Viridiplantae</taxon>
        <taxon>Streptophyta</taxon>
        <taxon>Embryophyta</taxon>
        <taxon>Tracheophyta</taxon>
        <taxon>Spermatophyta</taxon>
        <taxon>Magnoliopsida</taxon>
        <taxon>eudicotyledons</taxon>
        <taxon>Gunneridae</taxon>
        <taxon>Pentapetalae</taxon>
        <taxon>rosids</taxon>
        <taxon>fabids</taxon>
        <taxon>Malpighiales</taxon>
        <taxon>Passifloraceae</taxon>
        <taxon>Turnera</taxon>
    </lineage>
</organism>
<dbReference type="GO" id="GO:0016020">
    <property type="term" value="C:membrane"/>
    <property type="evidence" value="ECO:0007669"/>
    <property type="project" value="UniProtKB-SubCell"/>
</dbReference>
<dbReference type="SMART" id="SM00382">
    <property type="entry name" value="AAA"/>
    <property type="match status" value="2"/>
</dbReference>
<dbReference type="EC" id="7.6.2.2" evidence="3"/>
<feature type="domain" description="ABC transporter" evidence="13">
    <location>
        <begin position="1114"/>
        <end position="1328"/>
    </location>
</feature>
<dbReference type="GO" id="GO:0005524">
    <property type="term" value="F:ATP binding"/>
    <property type="evidence" value="ECO:0007669"/>
    <property type="project" value="UniProtKB-KW"/>
</dbReference>
<dbReference type="FunFam" id="3.40.50.300:FF:000508">
    <property type="entry name" value="ABC transporter C family member 5"/>
    <property type="match status" value="1"/>
</dbReference>
<sequence length="1336" mass="148509">MVQGFRSTFCHSSSLKFQGLTNPYSCSNHILIIAVDTLILLTVLSVFILKWITSKHASPSRSGHFNPVMYVSVICNGILGLAGFGLGIWMMIDQYGRYQTIFPLHGWLAIILQGVTWLLLNLVLYLKKLIHPCFALVKVCLILTIFSSGFLCVSSLWEASAKQNVSMLLVLEILSFPGAILFLFADVKGQTYTDVNAGVANDAFYEALPGQEQEAKVTSEMQSNVKASLFADAGFLSQLSFWWLNPLIKKGQRKVLEDEDIPQLRNADQAKSCYLMYVEQLRRQQGRGSIDSRSMLSIIISWQWREIMASGFFALISVISLSTGPLFLKAFIGVASGKATFQYEGYALTLGLFLAKCLESLSERQWRFRTRLIGIQVRSMLSAAIYQKQLRLSNAAKITHSPGEIVNYVIADAYRIGEFPYWFHQIWTTSIQLSLALAIVYYSIGIATCVALISIILIVIASYPLLASQQKYQKKVMLAADRRLMAISEALANMKVLKLYAWETHFRNMIEGLRKEEFQWISRVLTVRGYNVVLYWSSAVLVPAITFWACYILGIPLSASSAFTFLASLRIVQEPIRAIPEVAGVYIEAKVSLDRIVKFLDAPELQNRTTMEKCSSTEIGKSILVRSAEIFWRTDPSSRPALRNINFEVKPGEKVAICGEVGSGKSTLLAAILGEAPKISGTVQVCGSIAYVSQTAWIQQGTIQENILFGSVMDPLRYNEVLERCSLVKDLEMLPFGDLTEIGERGVNLSGGQKQRLQLARALYRNADVYLLDDPFSAVDAHTATSLLNEYVLKALSEKTVLLVTHQLDFLPAFSSILLMSAGKIIKIGSYDQLLDSSQEFRDLVKAHEKTFLEEREGDISTEKIATRTGEIQKVYVGEQTKATLGDQLIAKEISSDLSIIDLEIAFRLAVGIGTTMNTYLSFAVLAILTWPVLFVIIPTIYFSILLQRYYLASAKELMRINGTTKSSVASHLAESIAGVMTIRAFGEEERFFSKNLELIDKNASPYFHSFCATEWLIQRLEILCAVVLSSATLAMVLLHFGASDSGFVGMQLSIGLSLNVFLVFSVNYQCLIGNSIISVERVEQFMHIPSEAPEVVESNRPEPQWPAVGKVEICMLKVRYRPDAPLVLKGITCRIEGGQKVGIVGRTGSGKTTLVSALFRLVEPTEGKILIDGLDISTIGLHDLRSHFAVIPQDPTLFIGSVLEKCHLKETIQDKEDGLDSLVAQDGSNWSMGQRQLFCMGRALLKRSRILVLDEATASIDNATDSIIQKTIRTEFAECTVITVAHRIPTVMDCNLVLSMSDGRLVECDEPSKLMNKEGSLFGKLVKEYWSRSTN</sequence>
<dbReference type="PANTHER" id="PTHR24223:SF263">
    <property type="entry name" value="ABC-TYPE XENOBIOTIC TRANSPORTER"/>
    <property type="match status" value="1"/>
</dbReference>
<evidence type="ECO:0000256" key="7">
    <source>
        <dbReference type="ARBA" id="ARBA00022840"/>
    </source>
</evidence>
<evidence type="ECO:0000259" key="13">
    <source>
        <dbReference type="PROSITE" id="PS50893"/>
    </source>
</evidence>
<evidence type="ECO:0000313" key="16">
    <source>
        <dbReference type="Proteomes" id="UP001141552"/>
    </source>
</evidence>
<reference evidence="15" key="1">
    <citation type="submission" date="2022-02" db="EMBL/GenBank/DDBJ databases">
        <authorList>
            <person name="Henning P.M."/>
            <person name="McCubbin A.G."/>
            <person name="Shore J.S."/>
        </authorList>
    </citation>
    <scope>NUCLEOTIDE SEQUENCE</scope>
    <source>
        <strain evidence="15">F60SS</strain>
        <tissue evidence="15">Leaves</tissue>
    </source>
</reference>
<comment type="catalytic activity">
    <reaction evidence="11">
        <text>ATP + H2O + xenobioticSide 1 = ADP + phosphate + xenobioticSide 2.</text>
        <dbReference type="EC" id="7.6.2.2"/>
    </reaction>
</comment>
<comment type="subcellular location">
    <subcellularLocation>
        <location evidence="1">Membrane</location>
        <topology evidence="1">Multi-pass membrane protein</topology>
    </subcellularLocation>
</comment>
<reference evidence="15" key="2">
    <citation type="journal article" date="2023" name="Plants (Basel)">
        <title>Annotation of the Turnera subulata (Passifloraceae) Draft Genome Reveals the S-Locus Evolved after the Divergence of Turneroideae from Passifloroideae in a Stepwise Manner.</title>
        <authorList>
            <person name="Henning P.M."/>
            <person name="Roalson E.H."/>
            <person name="Mir W."/>
            <person name="McCubbin A.G."/>
            <person name="Shore J.S."/>
        </authorList>
    </citation>
    <scope>NUCLEOTIDE SEQUENCE</scope>
    <source>
        <strain evidence="15">F60SS</strain>
    </source>
</reference>
<evidence type="ECO:0000256" key="6">
    <source>
        <dbReference type="ARBA" id="ARBA00022741"/>
    </source>
</evidence>
<dbReference type="InterPro" id="IPR044726">
    <property type="entry name" value="ABCC_6TM_D2"/>
</dbReference>
<dbReference type="InterPro" id="IPR011527">
    <property type="entry name" value="ABC1_TM_dom"/>
</dbReference>
<dbReference type="InterPro" id="IPR044746">
    <property type="entry name" value="ABCC_6TM_D1"/>
</dbReference>
<dbReference type="FunFam" id="3.40.50.300:FF:000163">
    <property type="entry name" value="Multidrug resistance-associated protein member 4"/>
    <property type="match status" value="1"/>
</dbReference>
<feature type="transmembrane region" description="Helical" evidence="12">
    <location>
        <begin position="163"/>
        <end position="184"/>
    </location>
</feature>
<dbReference type="Gene3D" id="1.20.1560.10">
    <property type="entry name" value="ABC transporter type 1, transmembrane domain"/>
    <property type="match status" value="2"/>
</dbReference>
<dbReference type="EMBL" id="JAKUCV010005153">
    <property type="protein sequence ID" value="KAJ4832340.1"/>
    <property type="molecule type" value="Genomic_DNA"/>
</dbReference>
<dbReference type="InterPro" id="IPR003593">
    <property type="entry name" value="AAA+_ATPase"/>
</dbReference>
<evidence type="ECO:0000256" key="1">
    <source>
        <dbReference type="ARBA" id="ARBA00004141"/>
    </source>
</evidence>
<dbReference type="InterPro" id="IPR036640">
    <property type="entry name" value="ABC1_TM_sf"/>
</dbReference>
<dbReference type="CDD" id="cd18579">
    <property type="entry name" value="ABC_6TM_ABCC_D1"/>
    <property type="match status" value="1"/>
</dbReference>
<dbReference type="Pfam" id="PF24358">
    <property type="entry name" value="ABCC10_N"/>
    <property type="match status" value="1"/>
</dbReference>
<dbReference type="GO" id="GO:0016887">
    <property type="term" value="F:ATP hydrolysis activity"/>
    <property type="evidence" value="ECO:0007669"/>
    <property type="project" value="InterPro"/>
</dbReference>
<dbReference type="InterPro" id="IPR056228">
    <property type="entry name" value="ABCC10-like_N"/>
</dbReference>
<keyword evidence="6" id="KW-0547">Nucleotide-binding</keyword>
<dbReference type="PANTHER" id="PTHR24223">
    <property type="entry name" value="ATP-BINDING CASSETTE SUB-FAMILY C"/>
    <property type="match status" value="1"/>
</dbReference>
<feature type="transmembrane region" description="Helical" evidence="12">
    <location>
        <begin position="1049"/>
        <end position="1069"/>
    </location>
</feature>
<dbReference type="PROSITE" id="PS50893">
    <property type="entry name" value="ABC_TRANSPORTER_2"/>
    <property type="match status" value="2"/>
</dbReference>